<dbReference type="Proteomes" id="UP000295689">
    <property type="component" value="Unassembled WGS sequence"/>
</dbReference>
<protein>
    <submittedName>
        <fullName evidence="1">Uncharacterized protein DUF1878</fullName>
    </submittedName>
</protein>
<dbReference type="AlphaFoldDB" id="A0A4R2BPU2"/>
<evidence type="ECO:0000313" key="1">
    <source>
        <dbReference type="EMBL" id="TCN27974.1"/>
    </source>
</evidence>
<keyword evidence="2" id="KW-1185">Reference proteome</keyword>
<dbReference type="EMBL" id="SLVV01000001">
    <property type="protein sequence ID" value="TCN27974.1"/>
    <property type="molecule type" value="Genomic_DNA"/>
</dbReference>
<sequence length="113" mass="13328">MNYHEIMERLKMLEFHQKLLLKMVKETNLGFYRLIVEKSLTQTEVNDLLLACENLSKDLQKQKAEGFVNFHPLFDKFNAILPPKLRSGEIIPACLEQGLYVPLMMELKRYLKD</sequence>
<organism evidence="1 2">
    <name type="scientific">Mesobacillus foraminis</name>
    <dbReference type="NCBI Taxonomy" id="279826"/>
    <lineage>
        <taxon>Bacteria</taxon>
        <taxon>Bacillati</taxon>
        <taxon>Bacillota</taxon>
        <taxon>Bacilli</taxon>
        <taxon>Bacillales</taxon>
        <taxon>Bacillaceae</taxon>
        <taxon>Mesobacillus</taxon>
    </lineage>
</organism>
<accession>A0A4R2BPU2</accession>
<dbReference type="SUPFAM" id="SSF109915">
    <property type="entry name" value="Hypothetical protein YhaI"/>
    <property type="match status" value="1"/>
</dbReference>
<comment type="caution">
    <text evidence="1">The sequence shown here is derived from an EMBL/GenBank/DDBJ whole genome shotgun (WGS) entry which is preliminary data.</text>
</comment>
<dbReference type="Gene3D" id="1.10.3750.10">
    <property type="entry name" value="YhaI-like"/>
    <property type="match status" value="1"/>
</dbReference>
<name>A0A4R2BPU2_9BACI</name>
<gene>
    <name evidence="1" type="ORF">EV146_101304</name>
</gene>
<dbReference type="RefSeq" id="WP_132001033.1">
    <property type="nucleotide sequence ID" value="NZ_JABUHM010000006.1"/>
</dbReference>
<evidence type="ECO:0000313" key="2">
    <source>
        <dbReference type="Proteomes" id="UP000295689"/>
    </source>
</evidence>
<reference evidence="1 2" key="1">
    <citation type="journal article" date="2015" name="Stand. Genomic Sci.">
        <title>Genomic Encyclopedia of Bacterial and Archaeal Type Strains, Phase III: the genomes of soil and plant-associated and newly described type strains.</title>
        <authorList>
            <person name="Whitman W.B."/>
            <person name="Woyke T."/>
            <person name="Klenk H.P."/>
            <person name="Zhou Y."/>
            <person name="Lilburn T.G."/>
            <person name="Beck B.J."/>
            <person name="De Vos P."/>
            <person name="Vandamme P."/>
            <person name="Eisen J.A."/>
            <person name="Garrity G."/>
            <person name="Hugenholtz P."/>
            <person name="Kyrpides N.C."/>
        </authorList>
    </citation>
    <scope>NUCLEOTIDE SEQUENCE [LARGE SCALE GENOMIC DNA]</scope>
    <source>
        <strain evidence="1 2">CV53</strain>
    </source>
</reference>
<dbReference type="Pfam" id="PF08963">
    <property type="entry name" value="DUF1878"/>
    <property type="match status" value="1"/>
</dbReference>
<proteinExistence type="predicted"/>
<dbReference type="InterPro" id="IPR015058">
    <property type="entry name" value="DUF1878"/>
</dbReference>
<dbReference type="InterPro" id="IPR035945">
    <property type="entry name" value="YhaI-like_sf"/>
</dbReference>